<evidence type="ECO:0000259" key="2">
    <source>
        <dbReference type="Pfam" id="PF03446"/>
    </source>
</evidence>
<dbReference type="InterPro" id="IPR006115">
    <property type="entry name" value="6PGDH_NADP-bd"/>
</dbReference>
<dbReference type="PANTHER" id="PTHR43580:SF8">
    <property type="entry name" value="6-PHOSPHOGLUCONATE DEHYDROGENASE NADP-BINDING DOMAIN-CONTAINING PROTEIN-RELATED"/>
    <property type="match status" value="1"/>
</dbReference>
<evidence type="ECO:0008006" key="6">
    <source>
        <dbReference type="Google" id="ProtNLM"/>
    </source>
</evidence>
<dbReference type="Proteomes" id="UP000308652">
    <property type="component" value="Unassembled WGS sequence"/>
</dbReference>
<keyword evidence="5" id="KW-1185">Reference proteome</keyword>
<dbReference type="SUPFAM" id="SSF48179">
    <property type="entry name" value="6-phosphogluconate dehydrogenase C-terminal domain-like"/>
    <property type="match status" value="1"/>
</dbReference>
<dbReference type="STRING" id="68775.A0A5C3ML62"/>
<evidence type="ECO:0000256" key="1">
    <source>
        <dbReference type="ARBA" id="ARBA00007598"/>
    </source>
</evidence>
<dbReference type="OrthoDB" id="435038at2759"/>
<dbReference type="Pfam" id="PF14833">
    <property type="entry name" value="NAD_binding_11"/>
    <property type="match status" value="1"/>
</dbReference>
<dbReference type="Gene3D" id="3.40.50.720">
    <property type="entry name" value="NAD(P)-binding Rossmann-like Domain"/>
    <property type="match status" value="1"/>
</dbReference>
<name>A0A5C3ML62_9AGAR</name>
<dbReference type="PANTHER" id="PTHR43580">
    <property type="entry name" value="OXIDOREDUCTASE GLYR1-RELATED"/>
    <property type="match status" value="1"/>
</dbReference>
<protein>
    <recommendedName>
        <fullName evidence="6">6-phosphogluconate dehydrogenase NADP-binding domain-containing protein</fullName>
    </recommendedName>
</protein>
<evidence type="ECO:0000313" key="5">
    <source>
        <dbReference type="Proteomes" id="UP000308652"/>
    </source>
</evidence>
<dbReference type="GO" id="GO:0050661">
    <property type="term" value="F:NADP binding"/>
    <property type="evidence" value="ECO:0007669"/>
    <property type="project" value="InterPro"/>
</dbReference>
<dbReference type="AlphaFoldDB" id="A0A5C3ML62"/>
<evidence type="ECO:0000313" key="4">
    <source>
        <dbReference type="EMBL" id="TFK41881.1"/>
    </source>
</evidence>
<dbReference type="InterPro" id="IPR029154">
    <property type="entry name" value="HIBADH-like_NADP-bd"/>
</dbReference>
<dbReference type="Pfam" id="PF03446">
    <property type="entry name" value="NAD_binding_2"/>
    <property type="match status" value="1"/>
</dbReference>
<dbReference type="EMBL" id="ML213593">
    <property type="protein sequence ID" value="TFK41881.1"/>
    <property type="molecule type" value="Genomic_DNA"/>
</dbReference>
<dbReference type="InterPro" id="IPR013328">
    <property type="entry name" value="6PGD_dom2"/>
</dbReference>
<dbReference type="InterPro" id="IPR036291">
    <property type="entry name" value="NAD(P)-bd_dom_sf"/>
</dbReference>
<dbReference type="InterPro" id="IPR008927">
    <property type="entry name" value="6-PGluconate_DH-like_C_sf"/>
</dbReference>
<dbReference type="GO" id="GO:0051287">
    <property type="term" value="F:NAD binding"/>
    <property type="evidence" value="ECO:0007669"/>
    <property type="project" value="InterPro"/>
</dbReference>
<sequence length="361" mass="39501">MAANSGLPFSRPPTPKMPPSQVGFIGLGNIGYLMALNLANCGPIHIKDFLPLLVWNRTACKAGKLVNDVGVNKARIAKKPEDIMQECDIIIINLSNDDVVRCMYQRLIATLKNSPPIQDEILVETSTIYPSLAAELDLMVSSLPNSHLVTCPVLGTPIIADKLQLLLVMSGNYRARREIAYLLVLAAGRKVVDLGEDLEKAPIFKLMANSMILGNLEILAEAFTFTEKSGIGAQNVRDLLSNYFPAPTFVSYPILACADKMLHEQFDGEKGFSIDGGIKDALHIRRLTAKHNYPMPAIDVAHQHLLTTRAIHTRHKSEDKATFDVLDWSSIIAGTRAAAGLDGLDGRKVSELLSESLEHNL</sequence>
<evidence type="ECO:0000259" key="3">
    <source>
        <dbReference type="Pfam" id="PF14833"/>
    </source>
</evidence>
<proteinExistence type="inferred from homology"/>
<feature type="domain" description="6-phosphogluconate dehydrogenase NADP-binding" evidence="2">
    <location>
        <begin position="21"/>
        <end position="185"/>
    </location>
</feature>
<feature type="domain" description="3-hydroxyisobutyrate dehydrogenase-like NAD-binding" evidence="3">
    <location>
        <begin position="203"/>
        <end position="314"/>
    </location>
</feature>
<dbReference type="SUPFAM" id="SSF51735">
    <property type="entry name" value="NAD(P)-binding Rossmann-fold domains"/>
    <property type="match status" value="1"/>
</dbReference>
<dbReference type="Gene3D" id="1.10.1040.10">
    <property type="entry name" value="N-(1-d-carboxylethyl)-l-norvaline Dehydrogenase, domain 2"/>
    <property type="match status" value="1"/>
</dbReference>
<gene>
    <name evidence="4" type="ORF">BDQ12DRAFT_645179</name>
</gene>
<comment type="similarity">
    <text evidence="1">Belongs to the HIBADH-related family. NP60 subfamily.</text>
</comment>
<accession>A0A5C3ML62</accession>
<dbReference type="InterPro" id="IPR051265">
    <property type="entry name" value="HIBADH-related_NP60_sf"/>
</dbReference>
<reference evidence="4 5" key="1">
    <citation type="journal article" date="2019" name="Nat. Ecol. Evol.">
        <title>Megaphylogeny resolves global patterns of mushroom evolution.</title>
        <authorList>
            <person name="Varga T."/>
            <person name="Krizsan K."/>
            <person name="Foldi C."/>
            <person name="Dima B."/>
            <person name="Sanchez-Garcia M."/>
            <person name="Sanchez-Ramirez S."/>
            <person name="Szollosi G.J."/>
            <person name="Szarkandi J.G."/>
            <person name="Papp V."/>
            <person name="Albert L."/>
            <person name="Andreopoulos W."/>
            <person name="Angelini C."/>
            <person name="Antonin V."/>
            <person name="Barry K.W."/>
            <person name="Bougher N.L."/>
            <person name="Buchanan P."/>
            <person name="Buyck B."/>
            <person name="Bense V."/>
            <person name="Catcheside P."/>
            <person name="Chovatia M."/>
            <person name="Cooper J."/>
            <person name="Damon W."/>
            <person name="Desjardin D."/>
            <person name="Finy P."/>
            <person name="Geml J."/>
            <person name="Haridas S."/>
            <person name="Hughes K."/>
            <person name="Justo A."/>
            <person name="Karasinski D."/>
            <person name="Kautmanova I."/>
            <person name="Kiss B."/>
            <person name="Kocsube S."/>
            <person name="Kotiranta H."/>
            <person name="LaButti K.M."/>
            <person name="Lechner B.E."/>
            <person name="Liimatainen K."/>
            <person name="Lipzen A."/>
            <person name="Lukacs Z."/>
            <person name="Mihaltcheva S."/>
            <person name="Morgado L.N."/>
            <person name="Niskanen T."/>
            <person name="Noordeloos M.E."/>
            <person name="Ohm R.A."/>
            <person name="Ortiz-Santana B."/>
            <person name="Ovrebo C."/>
            <person name="Racz N."/>
            <person name="Riley R."/>
            <person name="Savchenko A."/>
            <person name="Shiryaev A."/>
            <person name="Soop K."/>
            <person name="Spirin V."/>
            <person name="Szebenyi C."/>
            <person name="Tomsovsky M."/>
            <person name="Tulloss R.E."/>
            <person name="Uehling J."/>
            <person name="Grigoriev I.V."/>
            <person name="Vagvolgyi C."/>
            <person name="Papp T."/>
            <person name="Martin F.M."/>
            <person name="Miettinen O."/>
            <person name="Hibbett D.S."/>
            <person name="Nagy L.G."/>
        </authorList>
    </citation>
    <scope>NUCLEOTIDE SEQUENCE [LARGE SCALE GENOMIC DNA]</scope>
    <source>
        <strain evidence="4 5">CBS 166.37</strain>
    </source>
</reference>
<organism evidence="4 5">
    <name type="scientific">Crucibulum laeve</name>
    <dbReference type="NCBI Taxonomy" id="68775"/>
    <lineage>
        <taxon>Eukaryota</taxon>
        <taxon>Fungi</taxon>
        <taxon>Dikarya</taxon>
        <taxon>Basidiomycota</taxon>
        <taxon>Agaricomycotina</taxon>
        <taxon>Agaricomycetes</taxon>
        <taxon>Agaricomycetidae</taxon>
        <taxon>Agaricales</taxon>
        <taxon>Agaricineae</taxon>
        <taxon>Nidulariaceae</taxon>
        <taxon>Crucibulum</taxon>
    </lineage>
</organism>